<dbReference type="RefSeq" id="WP_166451008.1">
    <property type="nucleotide sequence ID" value="NZ_JAAOMA010000004.1"/>
</dbReference>
<dbReference type="Proteomes" id="UP001515641">
    <property type="component" value="Unassembled WGS sequence"/>
</dbReference>
<organism evidence="1 2">
    <name type="scientific">Chromobacterium fluminis</name>
    <dbReference type="NCBI Taxonomy" id="3044269"/>
    <lineage>
        <taxon>Bacteria</taxon>
        <taxon>Pseudomonadati</taxon>
        <taxon>Pseudomonadota</taxon>
        <taxon>Betaproteobacteria</taxon>
        <taxon>Neisseriales</taxon>
        <taxon>Chromobacteriaceae</taxon>
        <taxon>Chromobacterium</taxon>
    </lineage>
</organism>
<protein>
    <submittedName>
        <fullName evidence="1">Uncharacterized protein</fullName>
    </submittedName>
</protein>
<keyword evidence="2" id="KW-1185">Reference proteome</keyword>
<name>A0ABX0L649_9NEIS</name>
<sequence>MARLVHNRIGTAHGVAENGKLFFECSLDSEYAKAETGTVICSRRYHHKFPRGTSQAEAKVLQDRWLAEGAYDEVEEYCIVGKGRAYYDLDENKIVRVYVEGVGVNASSKAARRRVSNPKPEPFMSRPEVFTIQKFQNRLWMVHGPAGLNSRHIRRDAQNAGEAAAIALQWAISGGQRYVIVGHDEAMKHIPESVRSNL</sequence>
<dbReference type="EMBL" id="JAAOMA010000004">
    <property type="protein sequence ID" value="NHR04498.1"/>
    <property type="molecule type" value="Genomic_DNA"/>
</dbReference>
<reference evidence="1 2" key="1">
    <citation type="submission" date="2020-03" db="EMBL/GenBank/DDBJ databases">
        <title>Draft genome sequence of environmentally isolated cultures.</title>
        <authorList>
            <person name="Wilson H.S."/>
            <person name="De Leon M.E."/>
        </authorList>
    </citation>
    <scope>NUCLEOTIDE SEQUENCE [LARGE SCALE GENOMIC DNA]</scope>
    <source>
        <strain evidence="1 2">HSC-31F16</strain>
    </source>
</reference>
<accession>A0ABX0L649</accession>
<gene>
    <name evidence="1" type="ORF">HA052_04745</name>
</gene>
<proteinExistence type="predicted"/>
<evidence type="ECO:0000313" key="2">
    <source>
        <dbReference type="Proteomes" id="UP001515641"/>
    </source>
</evidence>
<evidence type="ECO:0000313" key="1">
    <source>
        <dbReference type="EMBL" id="NHR04498.1"/>
    </source>
</evidence>
<comment type="caution">
    <text evidence="1">The sequence shown here is derived from an EMBL/GenBank/DDBJ whole genome shotgun (WGS) entry which is preliminary data.</text>
</comment>